<dbReference type="EMBL" id="DF847199">
    <property type="protein sequence ID" value="GAT51424.1"/>
    <property type="molecule type" value="Genomic_DNA"/>
</dbReference>
<dbReference type="PANTHER" id="PTHR43341">
    <property type="entry name" value="AMINO ACID PERMEASE"/>
    <property type="match status" value="1"/>
</dbReference>
<feature type="transmembrane region" description="Helical" evidence="7">
    <location>
        <begin position="166"/>
        <end position="188"/>
    </location>
</feature>
<feature type="transmembrane region" description="Helical" evidence="7">
    <location>
        <begin position="388"/>
        <end position="405"/>
    </location>
</feature>
<evidence type="ECO:0000313" key="10">
    <source>
        <dbReference type="Proteomes" id="UP000815677"/>
    </source>
</evidence>
<protein>
    <submittedName>
        <fullName evidence="9">General APC amino acid permease</fullName>
    </submittedName>
</protein>
<keyword evidence="2" id="KW-0813">Transport</keyword>
<name>A0ABQ0LJW7_MYCCL</name>
<feature type="transmembrane region" description="Helical" evidence="7">
    <location>
        <begin position="200"/>
        <end position="217"/>
    </location>
</feature>
<keyword evidence="3 7" id="KW-0812">Transmembrane</keyword>
<evidence type="ECO:0000256" key="3">
    <source>
        <dbReference type="ARBA" id="ARBA00022692"/>
    </source>
</evidence>
<evidence type="ECO:0000256" key="6">
    <source>
        <dbReference type="ARBA" id="ARBA00023136"/>
    </source>
</evidence>
<organism evidence="9 10">
    <name type="scientific">Mycena chlorophos</name>
    <name type="common">Agaric fungus</name>
    <name type="synonym">Agaricus chlorophos</name>
    <dbReference type="NCBI Taxonomy" id="658473"/>
    <lineage>
        <taxon>Eukaryota</taxon>
        <taxon>Fungi</taxon>
        <taxon>Dikarya</taxon>
        <taxon>Basidiomycota</taxon>
        <taxon>Agaricomycotina</taxon>
        <taxon>Agaricomycetes</taxon>
        <taxon>Agaricomycetidae</taxon>
        <taxon>Agaricales</taxon>
        <taxon>Marasmiineae</taxon>
        <taxon>Mycenaceae</taxon>
        <taxon>Mycena</taxon>
    </lineage>
</organism>
<evidence type="ECO:0000256" key="1">
    <source>
        <dbReference type="ARBA" id="ARBA00004141"/>
    </source>
</evidence>
<feature type="domain" description="Amino acid permease/ SLC12A" evidence="8">
    <location>
        <begin position="42"/>
        <end position="511"/>
    </location>
</feature>
<dbReference type="InterPro" id="IPR004841">
    <property type="entry name" value="AA-permease/SLC12A_dom"/>
</dbReference>
<evidence type="ECO:0000256" key="7">
    <source>
        <dbReference type="SAM" id="Phobius"/>
    </source>
</evidence>
<feature type="transmembrane region" description="Helical" evidence="7">
    <location>
        <begin position="417"/>
        <end position="440"/>
    </location>
</feature>
<accession>A0ABQ0LJW7</accession>
<keyword evidence="10" id="KW-1185">Reference proteome</keyword>
<dbReference type="PANTHER" id="PTHR43341:SF4">
    <property type="entry name" value="ARGININE PERMEASE CAN1-RELATED"/>
    <property type="match status" value="1"/>
</dbReference>
<evidence type="ECO:0000259" key="8">
    <source>
        <dbReference type="Pfam" id="PF00324"/>
    </source>
</evidence>
<feature type="transmembrane region" description="Helical" evidence="7">
    <location>
        <begin position="460"/>
        <end position="479"/>
    </location>
</feature>
<comment type="subcellular location">
    <subcellularLocation>
        <location evidence="1">Membrane</location>
        <topology evidence="1">Multi-pass membrane protein</topology>
    </subcellularLocation>
</comment>
<sequence length="548" mass="60704">MDYKWRASKSSQEIVETVASDDRYDWDYHDVEMLQRRLKQRHVQMIAIAGTIGTGLFLGSGNALQVAGPLGSLLAYGLVASVAYSSLCSVGEMTTWAPISGTFPHYAARWVDPALGFAVGTISIPMRMRPRITQLRPKPPCRTSVPVEINAAVILLTFWDKDANHAAIYTALIVLTVWAINIFGVRYFGESEFFFSSTKLLVIIIILCAGLVLDLGGGPDHERIGFKFWINPGAVNRAGLVQDIGADRFFAILKVVIQAAFSFQGMELVCIAASETENPRRNIAKAVRRVFYRIVVFYMLGILMVGMLVPFNNPALLSDTGTAAQSPFVIALHSARIKAFPHIVNAVIFISAISASSSQLFCSSRVLYGLSIRGQAPKFLSYTTKRGLPIASVLASGAFALLSFMNVSEGSETVFNWLVNITTTGGFIGWFSMNLTYSFFRRGMIAQGYDLKKNVYHNALQGMGWTIFFIFINGFAVFFKFNTSMFLTAYINIPIFAIMYFGYKIVYRTKIWKPLEMDFVTGIPTVEETELPPDPPVTFLEKVAAAVF</sequence>
<reference evidence="9" key="1">
    <citation type="submission" date="2014-09" db="EMBL/GenBank/DDBJ databases">
        <title>Genome sequence of the luminous mushroom Mycena chlorophos for searching fungal bioluminescence genes.</title>
        <authorList>
            <person name="Tanaka Y."/>
            <person name="Kasuga D."/>
            <person name="Oba Y."/>
            <person name="Hase S."/>
            <person name="Sato K."/>
            <person name="Oba Y."/>
            <person name="Sakakibara Y."/>
        </authorList>
    </citation>
    <scope>NUCLEOTIDE SEQUENCE</scope>
</reference>
<keyword evidence="6 7" id="KW-0472">Membrane</keyword>
<dbReference type="PIRSF" id="PIRSF006060">
    <property type="entry name" value="AA_transporter"/>
    <property type="match status" value="1"/>
</dbReference>
<evidence type="ECO:0000256" key="5">
    <source>
        <dbReference type="ARBA" id="ARBA00022989"/>
    </source>
</evidence>
<dbReference type="InterPro" id="IPR004840">
    <property type="entry name" value="Amino_acid_permease_CS"/>
</dbReference>
<dbReference type="Pfam" id="PF00324">
    <property type="entry name" value="AA_permease"/>
    <property type="match status" value="1"/>
</dbReference>
<evidence type="ECO:0000256" key="4">
    <source>
        <dbReference type="ARBA" id="ARBA00022970"/>
    </source>
</evidence>
<feature type="transmembrane region" description="Helical" evidence="7">
    <location>
        <begin position="290"/>
        <end position="311"/>
    </location>
</feature>
<dbReference type="Proteomes" id="UP000815677">
    <property type="component" value="Unassembled WGS sequence"/>
</dbReference>
<proteinExistence type="predicted"/>
<feature type="transmembrane region" description="Helical" evidence="7">
    <location>
        <begin position="43"/>
        <end position="64"/>
    </location>
</feature>
<keyword evidence="5 7" id="KW-1133">Transmembrane helix</keyword>
<feature type="transmembrane region" description="Helical" evidence="7">
    <location>
        <begin position="343"/>
        <end position="368"/>
    </location>
</feature>
<dbReference type="Gene3D" id="1.20.1740.10">
    <property type="entry name" value="Amino acid/polyamine transporter I"/>
    <property type="match status" value="1"/>
</dbReference>
<dbReference type="PROSITE" id="PS00218">
    <property type="entry name" value="AMINO_ACID_PERMEASE_1"/>
    <property type="match status" value="1"/>
</dbReference>
<dbReference type="InterPro" id="IPR050524">
    <property type="entry name" value="APC_YAT"/>
</dbReference>
<feature type="transmembrane region" description="Helical" evidence="7">
    <location>
        <begin position="485"/>
        <end position="503"/>
    </location>
</feature>
<evidence type="ECO:0000256" key="2">
    <source>
        <dbReference type="ARBA" id="ARBA00022448"/>
    </source>
</evidence>
<evidence type="ECO:0000313" key="9">
    <source>
        <dbReference type="EMBL" id="GAT51424.1"/>
    </source>
</evidence>
<gene>
    <name evidence="9" type="ORF">MCHLO_08568</name>
</gene>
<keyword evidence="4" id="KW-0029">Amino-acid transport</keyword>